<keyword evidence="2" id="KW-1185">Reference proteome</keyword>
<organism evidence="1 2">
    <name type="scientific">Acaulospora colombiana</name>
    <dbReference type="NCBI Taxonomy" id="27376"/>
    <lineage>
        <taxon>Eukaryota</taxon>
        <taxon>Fungi</taxon>
        <taxon>Fungi incertae sedis</taxon>
        <taxon>Mucoromycota</taxon>
        <taxon>Glomeromycotina</taxon>
        <taxon>Glomeromycetes</taxon>
        <taxon>Diversisporales</taxon>
        <taxon>Acaulosporaceae</taxon>
        <taxon>Acaulospora</taxon>
    </lineage>
</organism>
<evidence type="ECO:0000313" key="1">
    <source>
        <dbReference type="EMBL" id="CAG8580819.1"/>
    </source>
</evidence>
<proteinExistence type="predicted"/>
<comment type="caution">
    <text evidence="1">The sequence shown here is derived from an EMBL/GenBank/DDBJ whole genome shotgun (WGS) entry which is preliminary data.</text>
</comment>
<dbReference type="Proteomes" id="UP000789525">
    <property type="component" value="Unassembled WGS sequence"/>
</dbReference>
<accession>A0ACA9MEE1</accession>
<reference evidence="1" key="1">
    <citation type="submission" date="2021-06" db="EMBL/GenBank/DDBJ databases">
        <authorList>
            <person name="Kallberg Y."/>
            <person name="Tangrot J."/>
            <person name="Rosling A."/>
        </authorList>
    </citation>
    <scope>NUCLEOTIDE SEQUENCE</scope>
    <source>
        <strain evidence="1">CL356</strain>
    </source>
</reference>
<gene>
    <name evidence="1" type="ORF">ACOLOM_LOCUS5965</name>
</gene>
<name>A0ACA9MEE1_9GLOM</name>
<protein>
    <submittedName>
        <fullName evidence="1">16570_t:CDS:1</fullName>
    </submittedName>
</protein>
<sequence length="40" mass="4501">NKPPLHPSIPYEQQLKTTISPPKQQKIPIQKDPNTPGANR</sequence>
<dbReference type="EMBL" id="CAJVPT010011642">
    <property type="protein sequence ID" value="CAG8580819.1"/>
    <property type="molecule type" value="Genomic_DNA"/>
</dbReference>
<evidence type="ECO:0000313" key="2">
    <source>
        <dbReference type="Proteomes" id="UP000789525"/>
    </source>
</evidence>
<feature type="non-terminal residue" evidence="1">
    <location>
        <position position="1"/>
    </location>
</feature>